<keyword evidence="2" id="KW-1185">Reference proteome</keyword>
<name>A0AAD7K155_9AGAR</name>
<gene>
    <name evidence="1" type="ORF">DFH07DRAFT_767525</name>
</gene>
<dbReference type="Proteomes" id="UP001215280">
    <property type="component" value="Unassembled WGS sequence"/>
</dbReference>
<reference evidence="1" key="1">
    <citation type="submission" date="2023-03" db="EMBL/GenBank/DDBJ databases">
        <title>Massive genome expansion in bonnet fungi (Mycena s.s.) driven by repeated elements and novel gene families across ecological guilds.</title>
        <authorList>
            <consortium name="Lawrence Berkeley National Laboratory"/>
            <person name="Harder C.B."/>
            <person name="Miyauchi S."/>
            <person name="Viragh M."/>
            <person name="Kuo A."/>
            <person name="Thoen E."/>
            <person name="Andreopoulos B."/>
            <person name="Lu D."/>
            <person name="Skrede I."/>
            <person name="Drula E."/>
            <person name="Henrissat B."/>
            <person name="Morin E."/>
            <person name="Kohler A."/>
            <person name="Barry K."/>
            <person name="LaButti K."/>
            <person name="Morin E."/>
            <person name="Salamov A."/>
            <person name="Lipzen A."/>
            <person name="Mereny Z."/>
            <person name="Hegedus B."/>
            <person name="Baldrian P."/>
            <person name="Stursova M."/>
            <person name="Weitz H."/>
            <person name="Taylor A."/>
            <person name="Grigoriev I.V."/>
            <person name="Nagy L.G."/>
            <person name="Martin F."/>
            <person name="Kauserud H."/>
        </authorList>
    </citation>
    <scope>NUCLEOTIDE SEQUENCE</scope>
    <source>
        <strain evidence="1">CBHHK188m</strain>
    </source>
</reference>
<organism evidence="1 2">
    <name type="scientific">Mycena maculata</name>
    <dbReference type="NCBI Taxonomy" id="230809"/>
    <lineage>
        <taxon>Eukaryota</taxon>
        <taxon>Fungi</taxon>
        <taxon>Dikarya</taxon>
        <taxon>Basidiomycota</taxon>
        <taxon>Agaricomycotina</taxon>
        <taxon>Agaricomycetes</taxon>
        <taxon>Agaricomycetidae</taxon>
        <taxon>Agaricales</taxon>
        <taxon>Marasmiineae</taxon>
        <taxon>Mycenaceae</taxon>
        <taxon>Mycena</taxon>
    </lineage>
</organism>
<dbReference type="EMBL" id="JARJLG010000017">
    <property type="protein sequence ID" value="KAJ7773559.1"/>
    <property type="molecule type" value="Genomic_DNA"/>
</dbReference>
<evidence type="ECO:0000313" key="2">
    <source>
        <dbReference type="Proteomes" id="UP001215280"/>
    </source>
</evidence>
<dbReference type="AlphaFoldDB" id="A0AAD7K155"/>
<evidence type="ECO:0000313" key="1">
    <source>
        <dbReference type="EMBL" id="KAJ7773559.1"/>
    </source>
</evidence>
<comment type="caution">
    <text evidence="1">The sequence shown here is derived from an EMBL/GenBank/DDBJ whole genome shotgun (WGS) entry which is preliminary data.</text>
</comment>
<protein>
    <submittedName>
        <fullName evidence="1">Uncharacterized protein</fullName>
    </submittedName>
</protein>
<sequence>MRAICIAHDSIVIADLPETHLPVVVPGIVDGKGRAGSGYPDCADALALGYDEIQKFTGPHQDRDIRNNNLSLLGDFIKFEAHHGESSRGGRRWSGLRLGLRGFGLRGLHFGGTDEGMAGCLEQTGQCVLKNRVVDDGYPEESTLTLYQLWGWGTPGGQHESLEGQEPGQVEGDGGGVTQSGVAYWCSYRDGQPIKRGVQGIDGSGRNEEHSISAERMLSGFSIDAAQMWNGCTTDAVSMLHECECVCTGLLSNKTSYTPPSLRSPFPSLPIAYLPMVSTFTILKWHSELANISPRSRWRTVVSASIKALDFASA</sequence>
<proteinExistence type="predicted"/>
<accession>A0AAD7K155</accession>